<dbReference type="PANTHER" id="PTHR23001">
    <property type="entry name" value="EUKARYOTIC TRANSLATION INITIATION FACTOR"/>
    <property type="match status" value="1"/>
</dbReference>
<sequence length="101" mass="11497">MLTDNNPVLASGERRTTVLRTPHVLREGTKKTILANFVEICQLMHREPEHVMSFYLAEMGTSGSLDGTQMLVVRGRFGPKNFEPIQPRYVNEYVMSRLQGC</sequence>
<comment type="caution">
    <text evidence="2">The sequence shown here is derived from an EMBL/GenBank/DDBJ whole genome shotgun (WGS) entry which is preliminary data.</text>
</comment>
<reference evidence="2" key="1">
    <citation type="submission" date="2022-03" db="EMBL/GenBank/DDBJ databases">
        <title>A functionally conserved STORR gene fusion in Papaver species that diverged 16.8 million years ago.</title>
        <authorList>
            <person name="Catania T."/>
        </authorList>
    </citation>
    <scope>NUCLEOTIDE SEQUENCE</scope>
    <source>
        <strain evidence="2">S-191538</strain>
    </source>
</reference>
<dbReference type="AlphaFoldDB" id="A0AA42AZD7"/>
<dbReference type="EMBL" id="JAJJMA010270207">
    <property type="protein sequence ID" value="MCL7045480.1"/>
    <property type="molecule type" value="Genomic_DNA"/>
</dbReference>
<organism evidence="2 3">
    <name type="scientific">Papaver nudicaule</name>
    <name type="common">Iceland poppy</name>
    <dbReference type="NCBI Taxonomy" id="74823"/>
    <lineage>
        <taxon>Eukaryota</taxon>
        <taxon>Viridiplantae</taxon>
        <taxon>Streptophyta</taxon>
        <taxon>Embryophyta</taxon>
        <taxon>Tracheophyta</taxon>
        <taxon>Spermatophyta</taxon>
        <taxon>Magnoliopsida</taxon>
        <taxon>Ranunculales</taxon>
        <taxon>Papaveraceae</taxon>
        <taxon>Papaveroideae</taxon>
        <taxon>Papaver</taxon>
    </lineage>
</organism>
<dbReference type="Pfam" id="PF01873">
    <property type="entry name" value="eIF-5_eIF-2B"/>
    <property type="match status" value="1"/>
</dbReference>
<dbReference type="GO" id="GO:0005850">
    <property type="term" value="C:eukaryotic translation initiation factor 2 complex"/>
    <property type="evidence" value="ECO:0007669"/>
    <property type="project" value="TreeGrafter"/>
</dbReference>
<dbReference type="Proteomes" id="UP001177140">
    <property type="component" value="Unassembled WGS sequence"/>
</dbReference>
<accession>A0AA42AZD7</accession>
<dbReference type="GO" id="GO:0003729">
    <property type="term" value="F:mRNA binding"/>
    <property type="evidence" value="ECO:0007669"/>
    <property type="project" value="TreeGrafter"/>
</dbReference>
<keyword evidence="3" id="KW-1185">Reference proteome</keyword>
<name>A0AA42AZD7_PAPNU</name>
<dbReference type="Gene3D" id="3.30.30.170">
    <property type="match status" value="1"/>
</dbReference>
<dbReference type="SMART" id="SM00653">
    <property type="entry name" value="eIF2B_5"/>
    <property type="match status" value="1"/>
</dbReference>
<dbReference type="SUPFAM" id="SSF100966">
    <property type="entry name" value="Translation initiation factor 2 beta, aIF2beta, N-terminal domain"/>
    <property type="match status" value="1"/>
</dbReference>
<proteinExistence type="predicted"/>
<gene>
    <name evidence="2" type="ORF">MKW94_005823</name>
</gene>
<dbReference type="PANTHER" id="PTHR23001:SF3">
    <property type="entry name" value="EUKARYOTIC TRANSLATION INITIATION FACTOR 2 SUBUNIT 2"/>
    <property type="match status" value="1"/>
</dbReference>
<dbReference type="InterPro" id="IPR002735">
    <property type="entry name" value="Transl_init_fac_IF2/IF5_dom"/>
</dbReference>
<evidence type="ECO:0000313" key="2">
    <source>
        <dbReference type="EMBL" id="MCL7045480.1"/>
    </source>
</evidence>
<evidence type="ECO:0000313" key="3">
    <source>
        <dbReference type="Proteomes" id="UP001177140"/>
    </source>
</evidence>
<dbReference type="GO" id="GO:0031369">
    <property type="term" value="F:translation initiation factor binding"/>
    <property type="evidence" value="ECO:0007669"/>
    <property type="project" value="TreeGrafter"/>
</dbReference>
<protein>
    <recommendedName>
        <fullName evidence="1">Translation initiation factor IF2/IF5 domain-containing protein</fullName>
    </recommendedName>
</protein>
<evidence type="ECO:0000259" key="1">
    <source>
        <dbReference type="SMART" id="SM00653"/>
    </source>
</evidence>
<dbReference type="InterPro" id="IPR045196">
    <property type="entry name" value="IF2/IF5"/>
</dbReference>
<dbReference type="GO" id="GO:0001731">
    <property type="term" value="P:formation of translation preinitiation complex"/>
    <property type="evidence" value="ECO:0007669"/>
    <property type="project" value="TreeGrafter"/>
</dbReference>
<dbReference type="InterPro" id="IPR016189">
    <property type="entry name" value="Transl_init_fac_IF2/IF5_N"/>
</dbReference>
<dbReference type="GO" id="GO:0003743">
    <property type="term" value="F:translation initiation factor activity"/>
    <property type="evidence" value="ECO:0007669"/>
    <property type="project" value="InterPro"/>
</dbReference>
<feature type="domain" description="Translation initiation factor IF2/IF5" evidence="1">
    <location>
        <begin position="14"/>
        <end position="99"/>
    </location>
</feature>